<dbReference type="GO" id="GO:0016301">
    <property type="term" value="F:kinase activity"/>
    <property type="evidence" value="ECO:0007669"/>
    <property type="project" value="UniProtKB-KW"/>
</dbReference>
<keyword evidence="8" id="KW-0472">Membrane</keyword>
<keyword evidence="3 5" id="KW-0442">Lipid degradation</keyword>
<dbReference type="EMBL" id="SOZI01000067">
    <property type="protein sequence ID" value="TNY20428.1"/>
    <property type="molecule type" value="Genomic_DNA"/>
</dbReference>
<evidence type="ECO:0000256" key="1">
    <source>
        <dbReference type="ARBA" id="ARBA00008780"/>
    </source>
</evidence>
<keyword evidence="11" id="KW-1185">Reference proteome</keyword>
<dbReference type="PANTHER" id="PTHR10728">
    <property type="entry name" value="CYTOSOLIC PHOSPHOLIPASE A2"/>
    <property type="match status" value="1"/>
</dbReference>
<evidence type="ECO:0000256" key="3">
    <source>
        <dbReference type="ARBA" id="ARBA00022963"/>
    </source>
</evidence>
<feature type="compositionally biased region" description="Gly residues" evidence="7">
    <location>
        <begin position="763"/>
        <end position="772"/>
    </location>
</feature>
<dbReference type="Pfam" id="PF01735">
    <property type="entry name" value="PLA2_B"/>
    <property type="match status" value="1"/>
</dbReference>
<feature type="region of interest" description="Disordered" evidence="7">
    <location>
        <begin position="650"/>
        <end position="678"/>
    </location>
</feature>
<dbReference type="GO" id="GO:0004623">
    <property type="term" value="F:phospholipase A2 activity"/>
    <property type="evidence" value="ECO:0007669"/>
    <property type="project" value="TreeGrafter"/>
</dbReference>
<evidence type="ECO:0000256" key="5">
    <source>
        <dbReference type="PROSITE-ProRule" id="PRU00555"/>
    </source>
</evidence>
<dbReference type="OrthoDB" id="4084751at2759"/>
<dbReference type="PANTHER" id="PTHR10728:SF40">
    <property type="entry name" value="PATATIN FAMILY PROTEIN"/>
    <property type="match status" value="1"/>
</dbReference>
<dbReference type="Proteomes" id="UP000311382">
    <property type="component" value="Unassembled WGS sequence"/>
</dbReference>
<evidence type="ECO:0000256" key="6">
    <source>
        <dbReference type="RuleBase" id="RU362103"/>
    </source>
</evidence>
<feature type="compositionally biased region" description="Basic and acidic residues" evidence="7">
    <location>
        <begin position="707"/>
        <end position="722"/>
    </location>
</feature>
<keyword evidence="10" id="KW-0808">Transferase</keyword>
<evidence type="ECO:0000256" key="8">
    <source>
        <dbReference type="SAM" id="Phobius"/>
    </source>
</evidence>
<feature type="region of interest" description="Disordered" evidence="7">
    <location>
        <begin position="118"/>
        <end position="169"/>
    </location>
</feature>
<feature type="compositionally biased region" description="Low complexity" evidence="7">
    <location>
        <begin position="118"/>
        <end position="132"/>
    </location>
</feature>
<dbReference type="AlphaFoldDB" id="A0A5C5FU49"/>
<feature type="domain" description="PLA2c" evidence="9">
    <location>
        <begin position="233"/>
        <end position="635"/>
    </location>
</feature>
<sequence length="933" mass="100199">MSRRVRRRGRAALARSLSSPRTRMVRLHLDCTRRLPILHPAHPRLVLRRASTSSRAPAAPPSSGFTPITRRPAFASSVLLAGVGLGAGAGTLLGQAAKTRTPRSHALWTLRCDEAHAAAPGKAPGGSASAAEESARGRAGRKDDDDKGFLDKLKSLSMPDLPSAPSLPDFPKLPDLSLPSIRLTDVTQTLNSWSSSLSSVSETFSRLQDELTLGPDSTYARIIDQGKDTELHPELQWDAKVRLGTDLPLSERAFLRNRRSRMREAFARLVDVPLEEVDERDLPTVSIAASGGGYRAMLNTMASLEAAKETGLWDVVTAIAGVSGSCWALNTLYSLGGADISWTLQHLRERVKEPFLQPDTFTGLLNVDDPNSRAILTSTILKKASQGGDISLVDVYGVLVSTRLYVPSPSLPPPPRPLSLRALKTSAQRDFIDDGGAPLPIYTTVRHDIPPPAELEKAEKESEDKAKEIVQKAEYTWFETTPFEVGSDKLGAWIPTWALGRVFDGGKSAERVPELGVPVLSGIYASAFSASLFSYWSEIRPLLVALPLFSKIDDFVKSNAYKLDIIHPLPPAELPNFLYNLRSLPSSVPSSLASQQTLGFADAGINLNLPYLPLLRRSADVIIALDASADSQDVWFSRAAELARRYDAVSTGRRQRTEEEEVAGAETGDGEGGKAGRSRWPAVDVEALFPSQADGSGAVAVVEVKEHEKDAHSAADKVDAAKMQEGVGGVGDGGERSGVRVENPKPAPVGSAPESAERAAGEAGAGAGAGGEAEGEDKPMPQSQAREPPLGKCSIWIGSTRPEHATSCRNDHPTVDDVLERDGIALAYIPLAPDQAFPNPLEVFSTWQFEYAGDETDRLIRLAKGALALFVPFRVLRLSAGPDAVGCGADNFKAGEEQLKTLLKGVWLRKRQQRLAEEARGEAKDGVDGTGAV</sequence>
<evidence type="ECO:0000256" key="7">
    <source>
        <dbReference type="SAM" id="MobiDB-lite"/>
    </source>
</evidence>
<name>A0A5C5FU49_9BASI</name>
<gene>
    <name evidence="10" type="ORF">DMC30DRAFT_253215</name>
</gene>
<evidence type="ECO:0000313" key="10">
    <source>
        <dbReference type="EMBL" id="TNY20428.1"/>
    </source>
</evidence>
<feature type="region of interest" description="Disordered" evidence="7">
    <location>
        <begin position="49"/>
        <end position="68"/>
    </location>
</feature>
<comment type="catalytic activity">
    <reaction evidence="6">
        <text>a 1-acyl-sn-glycero-3-phosphocholine + H2O = sn-glycerol 3-phosphocholine + a fatty acid + H(+)</text>
        <dbReference type="Rhea" id="RHEA:15177"/>
        <dbReference type="ChEBI" id="CHEBI:15377"/>
        <dbReference type="ChEBI" id="CHEBI:15378"/>
        <dbReference type="ChEBI" id="CHEBI:16870"/>
        <dbReference type="ChEBI" id="CHEBI:28868"/>
        <dbReference type="ChEBI" id="CHEBI:58168"/>
        <dbReference type="EC" id="3.1.1.5"/>
    </reaction>
</comment>
<protein>
    <recommendedName>
        <fullName evidence="6">Lysophospholipase</fullName>
        <ecNumber evidence="6">3.1.1.5</ecNumber>
    </recommendedName>
</protein>
<keyword evidence="8" id="KW-0812">Transmembrane</keyword>
<feature type="compositionally biased region" description="Low complexity" evidence="7">
    <location>
        <begin position="49"/>
        <end position="63"/>
    </location>
</feature>
<dbReference type="InterPro" id="IPR002642">
    <property type="entry name" value="LysoPLipase_cat_dom"/>
</dbReference>
<dbReference type="SUPFAM" id="SSF52151">
    <property type="entry name" value="FabD/lysophospholipase-like"/>
    <property type="match status" value="1"/>
</dbReference>
<evidence type="ECO:0000256" key="4">
    <source>
        <dbReference type="ARBA" id="ARBA00023098"/>
    </source>
</evidence>
<evidence type="ECO:0000313" key="11">
    <source>
        <dbReference type="Proteomes" id="UP000311382"/>
    </source>
</evidence>
<organism evidence="10 11">
    <name type="scientific">Rhodotorula diobovata</name>
    <dbReference type="NCBI Taxonomy" id="5288"/>
    <lineage>
        <taxon>Eukaryota</taxon>
        <taxon>Fungi</taxon>
        <taxon>Dikarya</taxon>
        <taxon>Basidiomycota</taxon>
        <taxon>Pucciniomycotina</taxon>
        <taxon>Microbotryomycetes</taxon>
        <taxon>Sporidiobolales</taxon>
        <taxon>Sporidiobolaceae</taxon>
        <taxon>Rhodotorula</taxon>
    </lineage>
</organism>
<feature type="region of interest" description="Disordered" evidence="7">
    <location>
        <begin position="707"/>
        <end position="792"/>
    </location>
</feature>
<evidence type="ECO:0000256" key="2">
    <source>
        <dbReference type="ARBA" id="ARBA00022801"/>
    </source>
</evidence>
<evidence type="ECO:0000259" key="9">
    <source>
        <dbReference type="PROSITE" id="PS51210"/>
    </source>
</evidence>
<dbReference type="STRING" id="5288.A0A5C5FU49"/>
<comment type="similarity">
    <text evidence="1 6">Belongs to the lysophospholipase family.</text>
</comment>
<accession>A0A5C5FU49</accession>
<feature type="compositionally biased region" description="Basic and acidic residues" evidence="7">
    <location>
        <begin position="733"/>
        <end position="743"/>
    </location>
</feature>
<dbReference type="GO" id="GO:0046475">
    <property type="term" value="P:glycerophospholipid catabolic process"/>
    <property type="evidence" value="ECO:0007669"/>
    <property type="project" value="TreeGrafter"/>
</dbReference>
<reference evidence="10 11" key="1">
    <citation type="submission" date="2019-03" db="EMBL/GenBank/DDBJ databases">
        <title>Rhodosporidium diobovatum UCD-FST 08-225 genome sequencing, assembly, and annotation.</title>
        <authorList>
            <person name="Fakankun I.U."/>
            <person name="Fristensky B."/>
            <person name="Levin D.B."/>
        </authorList>
    </citation>
    <scope>NUCLEOTIDE SEQUENCE [LARGE SCALE GENOMIC DNA]</scope>
    <source>
        <strain evidence="10 11">UCD-FST 08-225</strain>
    </source>
</reference>
<keyword evidence="10" id="KW-0418">Kinase</keyword>
<dbReference type="SMART" id="SM00022">
    <property type="entry name" value="PLAc"/>
    <property type="match status" value="1"/>
</dbReference>
<dbReference type="EC" id="3.1.1.5" evidence="6"/>
<feature type="compositionally biased region" description="Basic and acidic residues" evidence="7">
    <location>
        <begin position="133"/>
        <end position="154"/>
    </location>
</feature>
<dbReference type="GO" id="GO:0005829">
    <property type="term" value="C:cytosol"/>
    <property type="evidence" value="ECO:0007669"/>
    <property type="project" value="TreeGrafter"/>
</dbReference>
<proteinExistence type="inferred from homology"/>
<keyword evidence="8" id="KW-1133">Transmembrane helix</keyword>
<comment type="caution">
    <text evidence="10">The sequence shown here is derived from an EMBL/GenBank/DDBJ whole genome shotgun (WGS) entry which is preliminary data.</text>
</comment>
<dbReference type="InterPro" id="IPR016035">
    <property type="entry name" value="Acyl_Trfase/lysoPLipase"/>
</dbReference>
<feature type="transmembrane region" description="Helical" evidence="8">
    <location>
        <begin position="73"/>
        <end position="94"/>
    </location>
</feature>
<dbReference type="Gene3D" id="3.40.1090.10">
    <property type="entry name" value="Cytosolic phospholipase A2 catalytic domain"/>
    <property type="match status" value="1"/>
</dbReference>
<keyword evidence="4 5" id="KW-0443">Lipid metabolism</keyword>
<dbReference type="GO" id="GO:0004622">
    <property type="term" value="F:phosphatidylcholine lysophospholipase activity"/>
    <property type="evidence" value="ECO:0007669"/>
    <property type="project" value="UniProtKB-EC"/>
</dbReference>
<dbReference type="PROSITE" id="PS51210">
    <property type="entry name" value="PLA2C"/>
    <property type="match status" value="1"/>
</dbReference>
<keyword evidence="2 5" id="KW-0378">Hydrolase</keyword>